<reference evidence="2" key="1">
    <citation type="submission" date="2020-06" db="EMBL/GenBank/DDBJ databases">
        <authorList>
            <person name="Li T."/>
            <person name="Hu X."/>
            <person name="Zhang T."/>
            <person name="Song X."/>
            <person name="Zhang H."/>
            <person name="Dai N."/>
            <person name="Sheng W."/>
            <person name="Hou X."/>
            <person name="Wei L."/>
        </authorList>
    </citation>
    <scope>NUCLEOTIDE SEQUENCE</scope>
    <source>
        <strain evidence="2">K16</strain>
        <tissue evidence="2">Leaf</tissue>
    </source>
</reference>
<feature type="domain" description="Reverse transcriptase zinc-binding" evidence="1">
    <location>
        <begin position="117"/>
        <end position="214"/>
    </location>
</feature>
<dbReference type="Proteomes" id="UP001289374">
    <property type="component" value="Unassembled WGS sequence"/>
</dbReference>
<name>A0AAE2BM39_9LAMI</name>
<sequence length="216" mass="24276">MNNFFLRGYCLDSGSMFLLCLLLWPSAHDARWVVAILCHFLMTIGFRHQPHFGLFICQPSLHRISWLEILLQRTASGMREVYARCRRVDTDCILSIRLKAKGTTNKLVWHFDCNGLFSVKSAYKLATSATNSGPSSTNMSFLSDGAASWRFVWGSLVVPNVQLFTWRCCANAIPTLDNLRCKGVDVDGGCPNCGEETEDLHHALHSSSFARLVWAL</sequence>
<dbReference type="AlphaFoldDB" id="A0AAE2BM39"/>
<keyword evidence="3" id="KW-1185">Reference proteome</keyword>
<reference evidence="2" key="2">
    <citation type="journal article" date="2024" name="Plant">
        <title>Genomic evolution and insights into agronomic trait innovations of Sesamum species.</title>
        <authorList>
            <person name="Miao H."/>
            <person name="Wang L."/>
            <person name="Qu L."/>
            <person name="Liu H."/>
            <person name="Sun Y."/>
            <person name="Le M."/>
            <person name="Wang Q."/>
            <person name="Wei S."/>
            <person name="Zheng Y."/>
            <person name="Lin W."/>
            <person name="Duan Y."/>
            <person name="Cao H."/>
            <person name="Xiong S."/>
            <person name="Wang X."/>
            <person name="Wei L."/>
            <person name="Li C."/>
            <person name="Ma Q."/>
            <person name="Ju M."/>
            <person name="Zhao R."/>
            <person name="Li G."/>
            <person name="Mu C."/>
            <person name="Tian Q."/>
            <person name="Mei H."/>
            <person name="Zhang T."/>
            <person name="Gao T."/>
            <person name="Zhang H."/>
        </authorList>
    </citation>
    <scope>NUCLEOTIDE SEQUENCE</scope>
    <source>
        <strain evidence="2">K16</strain>
    </source>
</reference>
<proteinExistence type="predicted"/>
<gene>
    <name evidence="2" type="ORF">Sango_2107400</name>
</gene>
<dbReference type="InterPro" id="IPR026960">
    <property type="entry name" value="RVT-Znf"/>
</dbReference>
<dbReference type="EMBL" id="JACGWL010000012">
    <property type="protein sequence ID" value="KAK4390441.1"/>
    <property type="molecule type" value="Genomic_DNA"/>
</dbReference>
<organism evidence="2 3">
    <name type="scientific">Sesamum angolense</name>
    <dbReference type="NCBI Taxonomy" id="2727404"/>
    <lineage>
        <taxon>Eukaryota</taxon>
        <taxon>Viridiplantae</taxon>
        <taxon>Streptophyta</taxon>
        <taxon>Embryophyta</taxon>
        <taxon>Tracheophyta</taxon>
        <taxon>Spermatophyta</taxon>
        <taxon>Magnoliopsida</taxon>
        <taxon>eudicotyledons</taxon>
        <taxon>Gunneridae</taxon>
        <taxon>Pentapetalae</taxon>
        <taxon>asterids</taxon>
        <taxon>lamiids</taxon>
        <taxon>Lamiales</taxon>
        <taxon>Pedaliaceae</taxon>
        <taxon>Sesamum</taxon>
    </lineage>
</organism>
<protein>
    <recommendedName>
        <fullName evidence="1">Reverse transcriptase zinc-binding domain-containing protein</fullName>
    </recommendedName>
</protein>
<dbReference type="Pfam" id="PF13966">
    <property type="entry name" value="zf-RVT"/>
    <property type="match status" value="1"/>
</dbReference>
<evidence type="ECO:0000259" key="1">
    <source>
        <dbReference type="Pfam" id="PF13966"/>
    </source>
</evidence>
<evidence type="ECO:0000313" key="3">
    <source>
        <dbReference type="Proteomes" id="UP001289374"/>
    </source>
</evidence>
<comment type="caution">
    <text evidence="2">The sequence shown here is derived from an EMBL/GenBank/DDBJ whole genome shotgun (WGS) entry which is preliminary data.</text>
</comment>
<accession>A0AAE2BM39</accession>
<evidence type="ECO:0000313" key="2">
    <source>
        <dbReference type="EMBL" id="KAK4390441.1"/>
    </source>
</evidence>